<dbReference type="EMBL" id="GBXM01044620">
    <property type="protein sequence ID" value="JAH63957.1"/>
    <property type="molecule type" value="Transcribed_RNA"/>
</dbReference>
<accession>A0A0E9UDV9</accession>
<protein>
    <submittedName>
        <fullName evidence="1">Uncharacterized protein</fullName>
    </submittedName>
</protein>
<evidence type="ECO:0000313" key="1">
    <source>
        <dbReference type="EMBL" id="JAH63957.1"/>
    </source>
</evidence>
<sequence length="19" mass="2045">MLVKGGILSRKCSTVPLLE</sequence>
<reference evidence="1" key="2">
    <citation type="journal article" date="2015" name="Fish Shellfish Immunol.">
        <title>Early steps in the European eel (Anguilla anguilla)-Vibrio vulnificus interaction in the gills: Role of the RtxA13 toxin.</title>
        <authorList>
            <person name="Callol A."/>
            <person name="Pajuelo D."/>
            <person name="Ebbesson L."/>
            <person name="Teles M."/>
            <person name="MacKenzie S."/>
            <person name="Amaro C."/>
        </authorList>
    </citation>
    <scope>NUCLEOTIDE SEQUENCE</scope>
</reference>
<dbReference type="AlphaFoldDB" id="A0A0E9UDV9"/>
<reference evidence="1" key="1">
    <citation type="submission" date="2014-11" db="EMBL/GenBank/DDBJ databases">
        <authorList>
            <person name="Amaro Gonzalez C."/>
        </authorList>
    </citation>
    <scope>NUCLEOTIDE SEQUENCE</scope>
</reference>
<name>A0A0E9UDV9_ANGAN</name>
<organism evidence="1">
    <name type="scientific">Anguilla anguilla</name>
    <name type="common">European freshwater eel</name>
    <name type="synonym">Muraena anguilla</name>
    <dbReference type="NCBI Taxonomy" id="7936"/>
    <lineage>
        <taxon>Eukaryota</taxon>
        <taxon>Metazoa</taxon>
        <taxon>Chordata</taxon>
        <taxon>Craniata</taxon>
        <taxon>Vertebrata</taxon>
        <taxon>Euteleostomi</taxon>
        <taxon>Actinopterygii</taxon>
        <taxon>Neopterygii</taxon>
        <taxon>Teleostei</taxon>
        <taxon>Anguilliformes</taxon>
        <taxon>Anguillidae</taxon>
        <taxon>Anguilla</taxon>
    </lineage>
</organism>
<proteinExistence type="predicted"/>